<evidence type="ECO:0000256" key="4">
    <source>
        <dbReference type="ARBA" id="ARBA00022801"/>
    </source>
</evidence>
<dbReference type="InterPro" id="IPR033121">
    <property type="entry name" value="PEPTIDASE_A1"/>
</dbReference>
<name>A0AA38S5Z3_9PEZI</name>
<dbReference type="SUPFAM" id="SSF50630">
    <property type="entry name" value="Acid proteases"/>
    <property type="match status" value="1"/>
</dbReference>
<evidence type="ECO:0000259" key="8">
    <source>
        <dbReference type="PROSITE" id="PS51767"/>
    </source>
</evidence>
<dbReference type="Pfam" id="PF00026">
    <property type="entry name" value="Asp"/>
    <property type="match status" value="1"/>
</dbReference>
<dbReference type="PANTHER" id="PTHR47966:SF2">
    <property type="entry name" value="ASPERGILLOPEPSIN-1-RELATED"/>
    <property type="match status" value="1"/>
</dbReference>
<dbReference type="AlphaFoldDB" id="A0AA38S5Z3"/>
<dbReference type="Gene3D" id="2.40.70.10">
    <property type="entry name" value="Acid Proteases"/>
    <property type="match status" value="2"/>
</dbReference>
<keyword evidence="4 6" id="KW-0378">Hydrolase</keyword>
<dbReference type="PROSITE" id="PS51767">
    <property type="entry name" value="PEPTIDASE_A1"/>
    <property type="match status" value="1"/>
</dbReference>
<evidence type="ECO:0000256" key="5">
    <source>
        <dbReference type="PIRSR" id="PIRSR601461-1"/>
    </source>
</evidence>
<dbReference type="GO" id="GO:0004190">
    <property type="term" value="F:aspartic-type endopeptidase activity"/>
    <property type="evidence" value="ECO:0007669"/>
    <property type="project" value="UniProtKB-KW"/>
</dbReference>
<keyword evidence="10" id="KW-1185">Reference proteome</keyword>
<dbReference type="CDD" id="cd06097">
    <property type="entry name" value="Aspergillopepsin_like"/>
    <property type="match status" value="1"/>
</dbReference>
<keyword evidence="7" id="KW-0732">Signal</keyword>
<dbReference type="InterPro" id="IPR001969">
    <property type="entry name" value="Aspartic_peptidase_AS"/>
</dbReference>
<proteinExistence type="inferred from homology"/>
<organism evidence="9 10">
    <name type="scientific">Pleurostoma richardsiae</name>
    <dbReference type="NCBI Taxonomy" id="41990"/>
    <lineage>
        <taxon>Eukaryota</taxon>
        <taxon>Fungi</taxon>
        <taxon>Dikarya</taxon>
        <taxon>Ascomycota</taxon>
        <taxon>Pezizomycotina</taxon>
        <taxon>Sordariomycetes</taxon>
        <taxon>Sordariomycetidae</taxon>
        <taxon>Calosphaeriales</taxon>
        <taxon>Pleurostomataceae</taxon>
        <taxon>Pleurostoma</taxon>
    </lineage>
</organism>
<dbReference type="EMBL" id="JANBVO010000009">
    <property type="protein sequence ID" value="KAJ9149975.1"/>
    <property type="molecule type" value="Genomic_DNA"/>
</dbReference>
<feature type="active site" evidence="5">
    <location>
        <position position="298"/>
    </location>
</feature>
<feature type="signal peptide" evidence="7">
    <location>
        <begin position="1"/>
        <end position="17"/>
    </location>
</feature>
<dbReference type="PANTHER" id="PTHR47966">
    <property type="entry name" value="BETA-SITE APP-CLEAVING ENZYME, ISOFORM A-RELATED"/>
    <property type="match status" value="1"/>
</dbReference>
<protein>
    <submittedName>
        <fullName evidence="9">Aspartic proteinase</fullName>
    </submittedName>
</protein>
<sequence>MMGSWACVALLAASVCAFSSLTNTPGAIHGAVSLDVVRNCNFQRNGPAAYLKALSKYRAVIPDHLAKFRPDAKGSVGEVPAWNQSYDREYLSPIPIGSPPQIVWLDIDTGSADLWVFTPETAAEMVTKSSSSRRIFDPSKSSTSSKVNATWYISYERTGDGSSASGNVYRDQIQLGEIAVHDVIVESATSVSSSILTDENMSGLMGLAFNHSSTVTPRQTTLLQQLSSQSGIDLFTVDLKYHNAGKYTFGAIDQSLYTGNISYQPIINGSTFWKITLTTVSVAGTFLEYVSQWPAVIDTGTTLMLLPPDLVDLYWSEVPDSRNLPSWGGWVFPCNQTGRLPDFYFGFVNDNFQATVPGRYMNYQNVTDELCYGGIQDNMGLPFAILGDTMLKSVYAVFDSANARVGFANKALDQPRDDVSAH</sequence>
<evidence type="ECO:0000256" key="6">
    <source>
        <dbReference type="RuleBase" id="RU000454"/>
    </source>
</evidence>
<evidence type="ECO:0000313" key="9">
    <source>
        <dbReference type="EMBL" id="KAJ9149975.1"/>
    </source>
</evidence>
<evidence type="ECO:0000313" key="10">
    <source>
        <dbReference type="Proteomes" id="UP001174694"/>
    </source>
</evidence>
<comment type="caution">
    <text evidence="9">The sequence shown here is derived from an EMBL/GenBank/DDBJ whole genome shotgun (WGS) entry which is preliminary data.</text>
</comment>
<dbReference type="InterPro" id="IPR034163">
    <property type="entry name" value="Aspergillopepsin-like_cat_dom"/>
</dbReference>
<dbReference type="Proteomes" id="UP001174694">
    <property type="component" value="Unassembled WGS sequence"/>
</dbReference>
<dbReference type="InterPro" id="IPR021109">
    <property type="entry name" value="Peptidase_aspartic_dom_sf"/>
</dbReference>
<feature type="domain" description="Peptidase A1" evidence="8">
    <location>
        <begin position="90"/>
        <end position="408"/>
    </location>
</feature>
<feature type="active site" evidence="5">
    <location>
        <position position="108"/>
    </location>
</feature>
<evidence type="ECO:0000256" key="2">
    <source>
        <dbReference type="ARBA" id="ARBA00022670"/>
    </source>
</evidence>
<evidence type="ECO:0000256" key="7">
    <source>
        <dbReference type="SAM" id="SignalP"/>
    </source>
</evidence>
<reference evidence="9" key="1">
    <citation type="submission" date="2022-07" db="EMBL/GenBank/DDBJ databases">
        <title>Fungi with potential for degradation of polypropylene.</title>
        <authorList>
            <person name="Gostincar C."/>
        </authorList>
    </citation>
    <scope>NUCLEOTIDE SEQUENCE</scope>
    <source>
        <strain evidence="9">EXF-13308</strain>
    </source>
</reference>
<feature type="chain" id="PRO_5041253450" evidence="7">
    <location>
        <begin position="18"/>
        <end position="422"/>
    </location>
</feature>
<comment type="similarity">
    <text evidence="1 6">Belongs to the peptidase A1 family.</text>
</comment>
<dbReference type="PROSITE" id="PS00141">
    <property type="entry name" value="ASP_PROTEASE"/>
    <property type="match status" value="1"/>
</dbReference>
<dbReference type="PRINTS" id="PR00792">
    <property type="entry name" value="PEPSIN"/>
</dbReference>
<dbReference type="InterPro" id="IPR001461">
    <property type="entry name" value="Aspartic_peptidase_A1"/>
</dbReference>
<keyword evidence="2 6" id="KW-0645">Protease</keyword>
<evidence type="ECO:0000256" key="3">
    <source>
        <dbReference type="ARBA" id="ARBA00022750"/>
    </source>
</evidence>
<accession>A0AA38S5Z3</accession>
<dbReference type="GO" id="GO:0006508">
    <property type="term" value="P:proteolysis"/>
    <property type="evidence" value="ECO:0007669"/>
    <property type="project" value="UniProtKB-KW"/>
</dbReference>
<evidence type="ECO:0000256" key="1">
    <source>
        <dbReference type="ARBA" id="ARBA00007447"/>
    </source>
</evidence>
<keyword evidence="3 6" id="KW-0064">Aspartyl protease</keyword>
<gene>
    <name evidence="9" type="ORF">NKR23_g3968</name>
</gene>